<evidence type="ECO:0000313" key="2">
    <source>
        <dbReference type="Proteomes" id="UP000789359"/>
    </source>
</evidence>
<accession>A0ABM8Q976</accession>
<sequence>MDMHGFRSSFRTIMSELNYTQKLGFTEEILSLCIDHRFRKVIASDESYHRARFEQGKRDAFSYWHDKLLEWGLQI</sequence>
<name>A0ABM8Q976_9BACT</name>
<reference evidence="1 2" key="1">
    <citation type="submission" date="2020-11" db="EMBL/GenBank/DDBJ databases">
        <authorList>
            <person name="Peeters C."/>
        </authorList>
    </citation>
    <scope>NUCLEOTIDE SEQUENCE [LARGE SCALE GENOMIC DNA]</scope>
    <source>
        <strain evidence="1 2">LMG 8286</strain>
    </source>
</reference>
<proteinExistence type="predicted"/>
<protein>
    <submittedName>
        <fullName evidence="1">Uncharacterized protein</fullName>
    </submittedName>
</protein>
<evidence type="ECO:0000313" key="1">
    <source>
        <dbReference type="EMBL" id="CAD7289421.1"/>
    </source>
</evidence>
<comment type="caution">
    <text evidence="1">The sequence shown here is derived from an EMBL/GenBank/DDBJ whole genome shotgun (WGS) entry which is preliminary data.</text>
</comment>
<gene>
    <name evidence="1" type="ORF">LMG8286_01802</name>
</gene>
<organism evidence="1 2">
    <name type="scientific">Campylobacter suis</name>
    <dbReference type="NCBI Taxonomy" id="2790657"/>
    <lineage>
        <taxon>Bacteria</taxon>
        <taxon>Pseudomonadati</taxon>
        <taxon>Campylobacterota</taxon>
        <taxon>Epsilonproteobacteria</taxon>
        <taxon>Campylobacterales</taxon>
        <taxon>Campylobacteraceae</taxon>
        <taxon>Campylobacter</taxon>
    </lineage>
</organism>
<keyword evidence="2" id="KW-1185">Reference proteome</keyword>
<dbReference type="EMBL" id="CAJHOE010000010">
    <property type="protein sequence ID" value="CAD7289421.1"/>
    <property type="molecule type" value="Genomic_DNA"/>
</dbReference>
<dbReference type="Proteomes" id="UP000789359">
    <property type="component" value="Unassembled WGS sequence"/>
</dbReference>